<gene>
    <name evidence="1" type="ORF">FIV34_09795</name>
</gene>
<keyword evidence="2" id="KW-1185">Reference proteome</keyword>
<dbReference type="KEGG" id="lpy:FIV34_09795"/>
<sequence length="227" mass="25434">MFERPHHQRIAHVLRALDGRLLKQAQCYFGGGTAIVLQCGEYRESVDIDFLCADAVGYRSLREAIAPPTLGSLLRKPIKHTRDVRTDRDKISTYLDVDGVNIRFELVREARIPLEPSSLDIEGVPVLANVDAYAEKLLANADRGVDRSTMSRDIIDLAMMIHTWGPVPRESVHKAELAYGSSVRRAWEKSVSLVSDETYLARAVEAMSMDESLVAVIQESLEREWAA</sequence>
<keyword evidence="1" id="KW-0808">Transferase</keyword>
<evidence type="ECO:0000313" key="2">
    <source>
        <dbReference type="Proteomes" id="UP000316093"/>
    </source>
</evidence>
<accession>A0A4Y5Z2D3</accession>
<reference evidence="1 2" key="1">
    <citation type="submission" date="2019-06" db="EMBL/GenBank/DDBJ databases">
        <title>A complete genome sequence for Luteibacter pinisoli MAH-14.</title>
        <authorList>
            <person name="Baltrus D.A."/>
        </authorList>
    </citation>
    <scope>NUCLEOTIDE SEQUENCE [LARGE SCALE GENOMIC DNA]</scope>
    <source>
        <strain evidence="1 2">MAH-14</strain>
    </source>
</reference>
<organism evidence="1 2">
    <name type="scientific">Luteibacter pinisoli</name>
    <dbReference type="NCBI Taxonomy" id="2589080"/>
    <lineage>
        <taxon>Bacteria</taxon>
        <taxon>Pseudomonadati</taxon>
        <taxon>Pseudomonadota</taxon>
        <taxon>Gammaproteobacteria</taxon>
        <taxon>Lysobacterales</taxon>
        <taxon>Rhodanobacteraceae</taxon>
        <taxon>Luteibacter</taxon>
    </lineage>
</organism>
<dbReference type="InterPro" id="IPR014942">
    <property type="entry name" value="AbiEii"/>
</dbReference>
<dbReference type="Pfam" id="PF08843">
    <property type="entry name" value="AbiEii"/>
    <property type="match status" value="1"/>
</dbReference>
<evidence type="ECO:0000313" key="1">
    <source>
        <dbReference type="EMBL" id="QDE39472.1"/>
    </source>
</evidence>
<protein>
    <submittedName>
        <fullName evidence="1">Nucleotidyl transferase AbiEii/AbiGii toxin family protein</fullName>
    </submittedName>
</protein>
<name>A0A4Y5Z2D3_9GAMM</name>
<dbReference type="Proteomes" id="UP000316093">
    <property type="component" value="Chromosome"/>
</dbReference>
<dbReference type="GO" id="GO:0016740">
    <property type="term" value="F:transferase activity"/>
    <property type="evidence" value="ECO:0007669"/>
    <property type="project" value="UniProtKB-KW"/>
</dbReference>
<dbReference type="OrthoDB" id="5508069at2"/>
<proteinExistence type="predicted"/>
<dbReference type="RefSeq" id="WP_139982112.1">
    <property type="nucleotide sequence ID" value="NZ_CP041046.1"/>
</dbReference>
<dbReference type="EMBL" id="CP041046">
    <property type="protein sequence ID" value="QDE39472.1"/>
    <property type="molecule type" value="Genomic_DNA"/>
</dbReference>
<dbReference type="AlphaFoldDB" id="A0A4Y5Z2D3"/>